<sequence>MNQREALRRQQTTEKQRVVPSREEEGSADELGVRQQEDVVAIGRCDRKRQEEAAAGRTSP</sequence>
<evidence type="ECO:0000313" key="3">
    <source>
        <dbReference type="Proteomes" id="UP001055439"/>
    </source>
</evidence>
<dbReference type="Proteomes" id="UP001055439">
    <property type="component" value="Chromosome 7"/>
</dbReference>
<proteinExistence type="predicted"/>
<name>A0A9E7GSJ7_9LILI</name>
<evidence type="ECO:0000313" key="2">
    <source>
        <dbReference type="EMBL" id="URE18313.1"/>
    </source>
</evidence>
<organism evidence="2 3">
    <name type="scientific">Musa troglodytarum</name>
    <name type="common">fe'i banana</name>
    <dbReference type="NCBI Taxonomy" id="320322"/>
    <lineage>
        <taxon>Eukaryota</taxon>
        <taxon>Viridiplantae</taxon>
        <taxon>Streptophyta</taxon>
        <taxon>Embryophyta</taxon>
        <taxon>Tracheophyta</taxon>
        <taxon>Spermatophyta</taxon>
        <taxon>Magnoliopsida</taxon>
        <taxon>Liliopsida</taxon>
        <taxon>Zingiberales</taxon>
        <taxon>Musaceae</taxon>
        <taxon>Musa</taxon>
    </lineage>
</organism>
<feature type="region of interest" description="Disordered" evidence="1">
    <location>
        <begin position="1"/>
        <end position="37"/>
    </location>
</feature>
<reference evidence="2" key="1">
    <citation type="submission" date="2022-05" db="EMBL/GenBank/DDBJ databases">
        <title>The Musa troglodytarum L. genome provides insights into the mechanism of non-climacteric behaviour and enrichment of carotenoids.</title>
        <authorList>
            <person name="Wang J."/>
        </authorList>
    </citation>
    <scope>NUCLEOTIDE SEQUENCE</scope>
    <source>
        <tissue evidence="2">Leaf</tissue>
    </source>
</reference>
<gene>
    <name evidence="2" type="ORF">MUK42_12663</name>
</gene>
<evidence type="ECO:0000256" key="1">
    <source>
        <dbReference type="SAM" id="MobiDB-lite"/>
    </source>
</evidence>
<keyword evidence="3" id="KW-1185">Reference proteome</keyword>
<dbReference type="AlphaFoldDB" id="A0A9E7GSJ7"/>
<dbReference type="EMBL" id="CP097509">
    <property type="protein sequence ID" value="URE18313.1"/>
    <property type="molecule type" value="Genomic_DNA"/>
</dbReference>
<accession>A0A9E7GSJ7</accession>
<protein>
    <submittedName>
        <fullName evidence="2">Uncharacterized protein</fullName>
    </submittedName>
</protein>